<dbReference type="EMBL" id="CAMXCT010001355">
    <property type="protein sequence ID" value="CAI3989304.1"/>
    <property type="molecule type" value="Genomic_DNA"/>
</dbReference>
<reference evidence="3" key="1">
    <citation type="submission" date="2022-10" db="EMBL/GenBank/DDBJ databases">
        <authorList>
            <person name="Chen Y."/>
            <person name="Dougan E. K."/>
            <person name="Chan C."/>
            <person name="Rhodes N."/>
            <person name="Thang M."/>
        </authorList>
    </citation>
    <scope>NUCLEOTIDE SEQUENCE</scope>
</reference>
<feature type="region of interest" description="Disordered" evidence="2">
    <location>
        <begin position="676"/>
        <end position="698"/>
    </location>
</feature>
<evidence type="ECO:0000256" key="2">
    <source>
        <dbReference type="SAM" id="MobiDB-lite"/>
    </source>
</evidence>
<evidence type="ECO:0000313" key="4">
    <source>
        <dbReference type="EMBL" id="CAL1142679.1"/>
    </source>
</evidence>
<sequence>MSSTPTSLKGQEEDLSNLEASGAKGATARKEEAATYLRQELYPAVSVPSKAEESAKQRGPQKSQELLPTTQQEVDAATISAGKKASLKSQDTVAAKEAADVKGSASASAQRRSSAKSQDAVAAKEVADVKGSASAPAERRTSAKSQDAVAAKEVADLKGSANAPAERRASTKPQDAVTAKEAADVKGSASAPAERRTSAKSQDAVAAKEAADVKGSASAPAERRASAKSQDAVAAKEAADVKGSASAPADRRASTKPQDAVAAKEVADVKGSASAPAERRASTKPQDAFAAKEAADVKGSASAPAERRTSAKSQDAVAAKEAADVKGSASAPADRRASTKPQDAVAAKEVADVKGSASAPAERRASTKPQDAFAAKEAADVKGSASAPAERRASTKSQDAAAAKEAADVKGSASAPAERRTSSKPRNAVAAKEVADVKGSASAPAERRASTKSQDAAAAKEAKSAERKEEEELRSLLFAAEQKLKTCQEELEVEQQAASDESILVASLLAQLTAEKRRQSAVESEAHTRQLEIERAEAETRTQLEAAKQLRLEAFTAAQEAHHLKTESSEAAYVLSECKAALERHDAEEKRDSELAEENKELEAALKVEAAIVEELRDLCSSESKCYTVAMSECDALRRELHDLTRLALPSPATAVQQGIPKSNCHFRAVSGQSLNASKDIPEPEGAALKPMDNERPRQTEMRLAPKWPPGELFIHEEKTFSAGSYYQIYQLKQLCVQASGAEFFLREPVLERQSSLGEAHTQLVLTIFHSTGCPPRWLNGARRWSLDQLDTAAAEDEEIASRTAAGVVAATSISAWCSAQLQVSGRLCGVWKRVLGAEVEASSNELRPIFLVHDRSSHAERSVLLQLLDLVNEKWSCEHLGVVAHAAALKLEVEEVTEALEAAQQEATLWKQRAEVMLGRRKAIMQVAARWQGSDAAWDWLMEQGQGVQELPDLPEGSELRLQNRELCLSLRQFKQDCELLESENLSLKEALTCMEEDLHRVGHG</sequence>
<dbReference type="EMBL" id="CAMXCT030001355">
    <property type="protein sequence ID" value="CAL4776616.1"/>
    <property type="molecule type" value="Genomic_DNA"/>
</dbReference>
<feature type="coiled-coil region" evidence="1">
    <location>
        <begin position="585"/>
        <end position="619"/>
    </location>
</feature>
<dbReference type="AlphaFoldDB" id="A0A9P1CCW9"/>
<organism evidence="3">
    <name type="scientific">Cladocopium goreaui</name>
    <dbReference type="NCBI Taxonomy" id="2562237"/>
    <lineage>
        <taxon>Eukaryota</taxon>
        <taxon>Sar</taxon>
        <taxon>Alveolata</taxon>
        <taxon>Dinophyceae</taxon>
        <taxon>Suessiales</taxon>
        <taxon>Symbiodiniaceae</taxon>
        <taxon>Cladocopium</taxon>
    </lineage>
</organism>
<reference evidence="4" key="2">
    <citation type="submission" date="2024-04" db="EMBL/GenBank/DDBJ databases">
        <authorList>
            <person name="Chen Y."/>
            <person name="Shah S."/>
            <person name="Dougan E. K."/>
            <person name="Thang M."/>
            <person name="Chan C."/>
        </authorList>
    </citation>
    <scope>NUCLEOTIDE SEQUENCE [LARGE SCALE GENOMIC DNA]</scope>
</reference>
<protein>
    <submittedName>
        <fullName evidence="5">Hyaluronan mediated motility receptor</fullName>
    </submittedName>
</protein>
<feature type="compositionally biased region" description="Low complexity" evidence="2">
    <location>
        <begin position="104"/>
        <end position="124"/>
    </location>
</feature>
<gene>
    <name evidence="3" type="ORF">C1SCF055_LOCUS16390</name>
</gene>
<feature type="compositionally biased region" description="Low complexity" evidence="2">
    <location>
        <begin position="203"/>
        <end position="220"/>
    </location>
</feature>
<feature type="coiled-coil region" evidence="1">
    <location>
        <begin position="887"/>
        <end position="914"/>
    </location>
</feature>
<dbReference type="OrthoDB" id="439918at2759"/>
<evidence type="ECO:0000313" key="3">
    <source>
        <dbReference type="EMBL" id="CAI3989304.1"/>
    </source>
</evidence>
<name>A0A9P1CCW9_9DINO</name>
<dbReference type="Proteomes" id="UP001152797">
    <property type="component" value="Unassembled WGS sequence"/>
</dbReference>
<feature type="compositionally biased region" description="Polar residues" evidence="2">
    <location>
        <begin position="60"/>
        <end position="73"/>
    </location>
</feature>
<feature type="compositionally biased region" description="Low complexity" evidence="2">
    <location>
        <begin position="227"/>
        <end position="236"/>
    </location>
</feature>
<evidence type="ECO:0000313" key="5">
    <source>
        <dbReference type="EMBL" id="CAL4776616.1"/>
    </source>
</evidence>
<feature type="compositionally biased region" description="Basic and acidic residues" evidence="2">
    <location>
        <begin position="458"/>
        <end position="472"/>
    </location>
</feature>
<keyword evidence="1" id="KW-0175">Coiled coil</keyword>
<feature type="region of interest" description="Disordered" evidence="2">
    <location>
        <begin position="1"/>
        <end position="472"/>
    </location>
</feature>
<comment type="caution">
    <text evidence="3">The sequence shown here is derived from an EMBL/GenBank/DDBJ whole genome shotgun (WGS) entry which is preliminary data.</text>
</comment>
<proteinExistence type="predicted"/>
<keyword evidence="6" id="KW-1185">Reference proteome</keyword>
<evidence type="ECO:0000256" key="1">
    <source>
        <dbReference type="SAM" id="Coils"/>
    </source>
</evidence>
<feature type="coiled-coil region" evidence="1">
    <location>
        <begin position="972"/>
        <end position="999"/>
    </location>
</feature>
<keyword evidence="5" id="KW-0675">Receptor</keyword>
<dbReference type="EMBL" id="CAMXCT020001355">
    <property type="protein sequence ID" value="CAL1142679.1"/>
    <property type="molecule type" value="Genomic_DNA"/>
</dbReference>
<evidence type="ECO:0000313" key="6">
    <source>
        <dbReference type="Proteomes" id="UP001152797"/>
    </source>
</evidence>
<accession>A0A9P1CCW9</accession>